<keyword evidence="3" id="KW-1185">Reference proteome</keyword>
<sequence length="231" mass="26119">MFGTLDVRNTHRFAAQQSLVRLLNDAFTFDGAVVNPHDKELQYIPVRGLMDSGSEAYLISQTIIARAGITESEMQSIKDLEIHGLEGAVCRPRFQIDLTWHMRRHANSRVSTFFVVEDTSFDILVPTSLLLHHPRSDSTSQAAYILQLRKKKDEEVEQERRNQAEQLRRGAAQEAVDAEERRLKRMARRKEKEEGGRARSDSFPAGNGGARSEAEVLENEEGEKKAEGNIS</sequence>
<name>A0AA39WCZ0_9PEZI</name>
<protein>
    <submittedName>
        <fullName evidence="2">Uncharacterized protein</fullName>
    </submittedName>
</protein>
<evidence type="ECO:0000256" key="1">
    <source>
        <dbReference type="SAM" id="MobiDB-lite"/>
    </source>
</evidence>
<feature type="compositionally biased region" description="Basic and acidic residues" evidence="1">
    <location>
        <begin position="156"/>
        <end position="168"/>
    </location>
</feature>
<proteinExistence type="predicted"/>
<reference evidence="2" key="1">
    <citation type="submission" date="2023-06" db="EMBL/GenBank/DDBJ databases">
        <title>Genome-scale phylogeny and comparative genomics of the fungal order Sordariales.</title>
        <authorList>
            <consortium name="Lawrence Berkeley National Laboratory"/>
            <person name="Hensen N."/>
            <person name="Bonometti L."/>
            <person name="Westerberg I."/>
            <person name="Brannstrom I.O."/>
            <person name="Guillou S."/>
            <person name="Cros-Aarteil S."/>
            <person name="Calhoun S."/>
            <person name="Haridas S."/>
            <person name="Kuo A."/>
            <person name="Mondo S."/>
            <person name="Pangilinan J."/>
            <person name="Riley R."/>
            <person name="Labutti K."/>
            <person name="Andreopoulos B."/>
            <person name="Lipzen A."/>
            <person name="Chen C."/>
            <person name="Yanf M."/>
            <person name="Daum C."/>
            <person name="Ng V."/>
            <person name="Clum A."/>
            <person name="Steindorff A."/>
            <person name="Ohm R."/>
            <person name="Martin F."/>
            <person name="Silar P."/>
            <person name="Natvig D."/>
            <person name="Lalanne C."/>
            <person name="Gautier V."/>
            <person name="Ament-Velasquez S.L."/>
            <person name="Kruys A."/>
            <person name="Hutchinson M.I."/>
            <person name="Powell A.J."/>
            <person name="Barry K."/>
            <person name="Miller A.N."/>
            <person name="Grigoriev I.V."/>
            <person name="Debuchy R."/>
            <person name="Gladieux P."/>
            <person name="Thoren M.H."/>
            <person name="Johannesson H."/>
        </authorList>
    </citation>
    <scope>NUCLEOTIDE SEQUENCE</scope>
    <source>
        <strain evidence="2">CBS 606.72</strain>
    </source>
</reference>
<accession>A0AA39WCZ0</accession>
<feature type="region of interest" description="Disordered" evidence="1">
    <location>
        <begin position="156"/>
        <end position="231"/>
    </location>
</feature>
<dbReference type="Proteomes" id="UP001175000">
    <property type="component" value="Unassembled WGS sequence"/>
</dbReference>
<comment type="caution">
    <text evidence="2">The sequence shown here is derived from an EMBL/GenBank/DDBJ whole genome shotgun (WGS) entry which is preliminary data.</text>
</comment>
<organism evidence="2 3">
    <name type="scientific">Immersiella caudata</name>
    <dbReference type="NCBI Taxonomy" id="314043"/>
    <lineage>
        <taxon>Eukaryota</taxon>
        <taxon>Fungi</taxon>
        <taxon>Dikarya</taxon>
        <taxon>Ascomycota</taxon>
        <taxon>Pezizomycotina</taxon>
        <taxon>Sordariomycetes</taxon>
        <taxon>Sordariomycetidae</taxon>
        <taxon>Sordariales</taxon>
        <taxon>Lasiosphaeriaceae</taxon>
        <taxon>Immersiella</taxon>
    </lineage>
</organism>
<dbReference type="EMBL" id="JAULSU010000007">
    <property type="protein sequence ID" value="KAK0612206.1"/>
    <property type="molecule type" value="Genomic_DNA"/>
</dbReference>
<evidence type="ECO:0000313" key="3">
    <source>
        <dbReference type="Proteomes" id="UP001175000"/>
    </source>
</evidence>
<dbReference type="AlphaFoldDB" id="A0AA39WCZ0"/>
<gene>
    <name evidence="2" type="ORF">B0T14DRAFT_342672</name>
</gene>
<feature type="compositionally biased region" description="Basic and acidic residues" evidence="1">
    <location>
        <begin position="190"/>
        <end position="200"/>
    </location>
</feature>
<feature type="compositionally biased region" description="Basic and acidic residues" evidence="1">
    <location>
        <begin position="222"/>
        <end position="231"/>
    </location>
</feature>
<dbReference type="CDD" id="cd00303">
    <property type="entry name" value="retropepsin_like"/>
    <property type="match status" value="1"/>
</dbReference>
<evidence type="ECO:0000313" key="2">
    <source>
        <dbReference type="EMBL" id="KAK0612206.1"/>
    </source>
</evidence>